<dbReference type="InterPro" id="IPR041916">
    <property type="entry name" value="Anti_sigma_zinc_sf"/>
</dbReference>
<feature type="region of interest" description="Disordered" evidence="1">
    <location>
        <begin position="127"/>
        <end position="302"/>
    </location>
</feature>
<feature type="region of interest" description="Disordered" evidence="1">
    <location>
        <begin position="432"/>
        <end position="460"/>
    </location>
</feature>
<dbReference type="RefSeq" id="WP_145350895.1">
    <property type="nucleotide sequence ID" value="NZ_CP036262.1"/>
</dbReference>
<sequence length="471" mass="49556">MNNPFDRSLLSGYVDGELTAEETTLVETALQETPDLRAELQDIQAIRQALQSLPTPSFDSDIREAVRARIAQAQAQNAQPAAGHLGRPGSGIVTLQHLSTLALAATVLLAVGWSLWHVSKPNTKNTSIALAPGPIPPENAEPQDRADSPSSLELSAPDMAAGMAAPDAVASESAGSEAAVSDAPAPMLKSLPMQRSAPEAKNSENVNSPKLGRASAPEAQSFGFGGRGMPSPETAENKLAMAPESAAIPQPSLRAAPLRAEPSRMMRSVQSQNRSAPEMQKSAQRAAATQKRAAPPPAASFAADDATGAAMSAAAAPALRARGAAAPADGDNLAQPLRVSFVSQEFPGQGNANRIPPSNPSNRLISHFPAGRVTMATTWLVERFQVQMPEKAAAPTLEAEPRPIIFLVQGPPIAVKQFRQVWIQFVQKQEGAIHQEEPSTENAAPMKKDDSPGGTTAPTELYVHLIEMPTK</sequence>
<dbReference type="Proteomes" id="UP000320672">
    <property type="component" value="Chromosome"/>
</dbReference>
<accession>A0A517MCQ8</accession>
<evidence type="ECO:0000256" key="1">
    <source>
        <dbReference type="SAM" id="MobiDB-lite"/>
    </source>
</evidence>
<keyword evidence="3" id="KW-1185">Reference proteome</keyword>
<evidence type="ECO:0008006" key="4">
    <source>
        <dbReference type="Google" id="ProtNLM"/>
    </source>
</evidence>
<feature type="compositionally biased region" description="Low complexity" evidence="1">
    <location>
        <begin position="280"/>
        <end position="302"/>
    </location>
</feature>
<name>A0A517MCQ8_9BACT</name>
<dbReference type="EMBL" id="CP036262">
    <property type="protein sequence ID" value="QDS92674.1"/>
    <property type="molecule type" value="Genomic_DNA"/>
</dbReference>
<feature type="compositionally biased region" description="Low complexity" evidence="1">
    <location>
        <begin position="156"/>
        <end position="183"/>
    </location>
</feature>
<reference evidence="2 3" key="1">
    <citation type="submission" date="2019-02" db="EMBL/GenBank/DDBJ databases">
        <title>Deep-cultivation of Planctomycetes and their phenomic and genomic characterization uncovers novel biology.</title>
        <authorList>
            <person name="Wiegand S."/>
            <person name="Jogler M."/>
            <person name="Boedeker C."/>
            <person name="Pinto D."/>
            <person name="Vollmers J."/>
            <person name="Rivas-Marin E."/>
            <person name="Kohn T."/>
            <person name="Peeters S.H."/>
            <person name="Heuer A."/>
            <person name="Rast P."/>
            <person name="Oberbeckmann S."/>
            <person name="Bunk B."/>
            <person name="Jeske O."/>
            <person name="Meyerdierks A."/>
            <person name="Storesund J.E."/>
            <person name="Kallscheuer N."/>
            <person name="Luecker S."/>
            <person name="Lage O.M."/>
            <person name="Pohl T."/>
            <person name="Merkel B.J."/>
            <person name="Hornburger P."/>
            <person name="Mueller R.-W."/>
            <person name="Bruemmer F."/>
            <person name="Labrenz M."/>
            <person name="Spormann A.M."/>
            <person name="Op den Camp H."/>
            <person name="Overmann J."/>
            <person name="Amann R."/>
            <person name="Jetten M.S.M."/>
            <person name="Mascher T."/>
            <person name="Medema M.H."/>
            <person name="Devos D.P."/>
            <person name="Kaster A.-K."/>
            <person name="Ovreas L."/>
            <person name="Rohde M."/>
            <person name="Galperin M.Y."/>
            <person name="Jogler C."/>
        </authorList>
    </citation>
    <scope>NUCLEOTIDE SEQUENCE [LARGE SCALE GENOMIC DNA]</scope>
    <source>
        <strain evidence="2 3">FF011L</strain>
    </source>
</reference>
<evidence type="ECO:0000313" key="2">
    <source>
        <dbReference type="EMBL" id="QDS92674.1"/>
    </source>
</evidence>
<dbReference type="AlphaFoldDB" id="A0A517MCQ8"/>
<dbReference type="KEGG" id="rml:FF011L_14210"/>
<proteinExistence type="predicted"/>
<evidence type="ECO:0000313" key="3">
    <source>
        <dbReference type="Proteomes" id="UP000320672"/>
    </source>
</evidence>
<gene>
    <name evidence="2" type="ORF">FF011L_14210</name>
</gene>
<organism evidence="2 3">
    <name type="scientific">Roseimaritima multifibrata</name>
    <dbReference type="NCBI Taxonomy" id="1930274"/>
    <lineage>
        <taxon>Bacteria</taxon>
        <taxon>Pseudomonadati</taxon>
        <taxon>Planctomycetota</taxon>
        <taxon>Planctomycetia</taxon>
        <taxon>Pirellulales</taxon>
        <taxon>Pirellulaceae</taxon>
        <taxon>Roseimaritima</taxon>
    </lineage>
</organism>
<dbReference type="Gene3D" id="1.10.10.1320">
    <property type="entry name" value="Anti-sigma factor, zinc-finger domain"/>
    <property type="match status" value="1"/>
</dbReference>
<protein>
    <recommendedName>
        <fullName evidence="4">Zinc-finger domain-containing protein</fullName>
    </recommendedName>
</protein>